<evidence type="ECO:0000259" key="3">
    <source>
        <dbReference type="Pfam" id="PF08241"/>
    </source>
</evidence>
<evidence type="ECO:0000256" key="1">
    <source>
        <dbReference type="ARBA" id="ARBA00022603"/>
    </source>
</evidence>
<dbReference type="Gene3D" id="3.40.50.150">
    <property type="entry name" value="Vaccinia Virus protein VP39"/>
    <property type="match status" value="1"/>
</dbReference>
<reference evidence="4" key="1">
    <citation type="journal article" date="2020" name="Nature">
        <title>Giant virus diversity and host interactions through global metagenomics.</title>
        <authorList>
            <person name="Schulz F."/>
            <person name="Roux S."/>
            <person name="Paez-Espino D."/>
            <person name="Jungbluth S."/>
            <person name="Walsh D.A."/>
            <person name="Denef V.J."/>
            <person name="McMahon K.D."/>
            <person name="Konstantinidis K.T."/>
            <person name="Eloe-Fadrosh E.A."/>
            <person name="Kyrpides N.C."/>
            <person name="Woyke T."/>
        </authorList>
    </citation>
    <scope>NUCLEOTIDE SEQUENCE</scope>
    <source>
        <strain evidence="4">GVMAG-S-1004661-13</strain>
    </source>
</reference>
<dbReference type="SUPFAM" id="SSF53335">
    <property type="entry name" value="S-adenosyl-L-methionine-dependent methyltransferases"/>
    <property type="match status" value="1"/>
</dbReference>
<keyword evidence="2" id="KW-0808">Transferase</keyword>
<organism evidence="4">
    <name type="scientific">viral metagenome</name>
    <dbReference type="NCBI Taxonomy" id="1070528"/>
    <lineage>
        <taxon>unclassified sequences</taxon>
        <taxon>metagenomes</taxon>
        <taxon>organismal metagenomes</taxon>
    </lineage>
</organism>
<dbReference type="AlphaFoldDB" id="A0A6C0ACS6"/>
<dbReference type="InterPro" id="IPR029063">
    <property type="entry name" value="SAM-dependent_MTases_sf"/>
</dbReference>
<dbReference type="GO" id="GO:0006400">
    <property type="term" value="P:tRNA modification"/>
    <property type="evidence" value="ECO:0007669"/>
    <property type="project" value="UniProtKB-ARBA"/>
</dbReference>
<dbReference type="PANTHER" id="PTHR13069:SF21">
    <property type="entry name" value="ALKYLATED DNA REPAIR PROTEIN ALKB HOMOLOG 8"/>
    <property type="match status" value="1"/>
</dbReference>
<keyword evidence="1" id="KW-0489">Methyltransferase</keyword>
<dbReference type="GO" id="GO:0008757">
    <property type="term" value="F:S-adenosylmethionine-dependent methyltransferase activity"/>
    <property type="evidence" value="ECO:0007669"/>
    <property type="project" value="InterPro"/>
</dbReference>
<dbReference type="PANTHER" id="PTHR13069">
    <property type="entry name" value="ALKYLATED DNA REPAIR PROTEIN ALKB HOMOLOG 8"/>
    <property type="match status" value="1"/>
</dbReference>
<proteinExistence type="predicted"/>
<feature type="domain" description="Methyltransferase type 11" evidence="3">
    <location>
        <begin position="43"/>
        <end position="135"/>
    </location>
</feature>
<dbReference type="GO" id="GO:0008175">
    <property type="term" value="F:tRNA methyltransferase activity"/>
    <property type="evidence" value="ECO:0007669"/>
    <property type="project" value="UniProtKB-ARBA"/>
</dbReference>
<evidence type="ECO:0000256" key="2">
    <source>
        <dbReference type="ARBA" id="ARBA00022679"/>
    </source>
</evidence>
<dbReference type="GO" id="GO:0032259">
    <property type="term" value="P:methylation"/>
    <property type="evidence" value="ECO:0007669"/>
    <property type="project" value="UniProtKB-KW"/>
</dbReference>
<dbReference type="CDD" id="cd02440">
    <property type="entry name" value="AdoMet_MTases"/>
    <property type="match status" value="1"/>
</dbReference>
<dbReference type="EMBL" id="MN740551">
    <property type="protein sequence ID" value="QHS77509.1"/>
    <property type="molecule type" value="Genomic_DNA"/>
</dbReference>
<name>A0A6C0ACS6_9ZZZZ</name>
<evidence type="ECO:0000313" key="4">
    <source>
        <dbReference type="EMBL" id="QHS77509.1"/>
    </source>
</evidence>
<dbReference type="InterPro" id="IPR051422">
    <property type="entry name" value="AlkB_tRNA_MeTrf/Diox"/>
</dbReference>
<sequence length="209" mass="24446">MEVEHVYSNIAKKFSQTRPKKKTWHGVSKFLNSLKQDDKVCFAGCGNGRNMEYLQDLGITENIYGFDICSEFVDECKGKNFNVIKGNILDPPFEENSFDIALSIAVIHHLKTKEDRIKAVNNLIKLIKPGGRVFIFVWALEQPKDSKRKFIKQDNYVPFKLKNGTINERFYHVYKDQELEEDINTLQKTKIIDHYWEKGNWVIELVKLN</sequence>
<dbReference type="InterPro" id="IPR013216">
    <property type="entry name" value="Methyltransf_11"/>
</dbReference>
<protein>
    <recommendedName>
        <fullName evidence="3">Methyltransferase type 11 domain-containing protein</fullName>
    </recommendedName>
</protein>
<dbReference type="Pfam" id="PF08241">
    <property type="entry name" value="Methyltransf_11"/>
    <property type="match status" value="1"/>
</dbReference>
<accession>A0A6C0ACS6</accession>